<protein>
    <submittedName>
        <fullName evidence="3">Universal stress protein</fullName>
    </submittedName>
</protein>
<dbReference type="Gene3D" id="3.40.50.620">
    <property type="entry name" value="HUPs"/>
    <property type="match status" value="1"/>
</dbReference>
<keyword evidence="4" id="KW-1185">Reference proteome</keyword>
<dbReference type="EMBL" id="JAJOMB010000007">
    <property type="protein sequence ID" value="MCD5312344.1"/>
    <property type="molecule type" value="Genomic_DNA"/>
</dbReference>
<dbReference type="PRINTS" id="PR01438">
    <property type="entry name" value="UNVRSLSTRESS"/>
</dbReference>
<dbReference type="Proteomes" id="UP001138997">
    <property type="component" value="Unassembled WGS sequence"/>
</dbReference>
<proteinExistence type="inferred from homology"/>
<dbReference type="InterPro" id="IPR006016">
    <property type="entry name" value="UspA"/>
</dbReference>
<dbReference type="InterPro" id="IPR006015">
    <property type="entry name" value="Universal_stress_UspA"/>
</dbReference>
<dbReference type="RefSeq" id="WP_231442451.1">
    <property type="nucleotide sequence ID" value="NZ_JAJOMB010000007.1"/>
</dbReference>
<gene>
    <name evidence="3" type="ORF">LR394_15660</name>
</gene>
<reference evidence="3" key="1">
    <citation type="submission" date="2021-11" db="EMBL/GenBank/DDBJ databases">
        <title>Streptomyces corallinus and Kineosporia corallina sp. nov., two new coral-derived marine actinobacteria.</title>
        <authorList>
            <person name="Buangrab K."/>
            <person name="Sutthacheep M."/>
            <person name="Yeemin T."/>
            <person name="Harunari E."/>
            <person name="Igarashi Y."/>
            <person name="Sripreechasak P."/>
            <person name="Kanchanasin P."/>
            <person name="Tanasupawat S."/>
            <person name="Phongsopitanun W."/>
        </authorList>
    </citation>
    <scope>NUCLEOTIDE SEQUENCE</scope>
    <source>
        <strain evidence="3">JCM 31032</strain>
    </source>
</reference>
<dbReference type="SUPFAM" id="SSF52402">
    <property type="entry name" value="Adenine nucleotide alpha hydrolases-like"/>
    <property type="match status" value="1"/>
</dbReference>
<evidence type="ECO:0000256" key="1">
    <source>
        <dbReference type="ARBA" id="ARBA00008791"/>
    </source>
</evidence>
<dbReference type="PANTHER" id="PTHR46268">
    <property type="entry name" value="STRESS RESPONSE PROTEIN NHAX"/>
    <property type="match status" value="1"/>
</dbReference>
<organism evidence="3 4">
    <name type="scientific">Kineosporia babensis</name>
    <dbReference type="NCBI Taxonomy" id="499548"/>
    <lineage>
        <taxon>Bacteria</taxon>
        <taxon>Bacillati</taxon>
        <taxon>Actinomycetota</taxon>
        <taxon>Actinomycetes</taxon>
        <taxon>Kineosporiales</taxon>
        <taxon>Kineosporiaceae</taxon>
        <taxon>Kineosporia</taxon>
    </lineage>
</organism>
<sequence length="156" mass="16428">MSGSDIPDLSPEASPKRLIMLVGVDGSESSLRARAYAVGLARRSHAYLIMVYVRQLSTMTAFAPGPGTAAIEEAEDEVAAELRKEMTTLAAEPGPQLDAELIECTGSPFQALNQIAAERRADAIIVGASKQAGHRFVGSLAVHLVRNASCPVTVVP</sequence>
<accession>A0A9X1NEG8</accession>
<comment type="similarity">
    <text evidence="1">Belongs to the universal stress protein A family.</text>
</comment>
<dbReference type="AlphaFoldDB" id="A0A9X1NEG8"/>
<dbReference type="InterPro" id="IPR014729">
    <property type="entry name" value="Rossmann-like_a/b/a_fold"/>
</dbReference>
<evidence type="ECO:0000313" key="3">
    <source>
        <dbReference type="EMBL" id="MCD5312344.1"/>
    </source>
</evidence>
<dbReference type="Pfam" id="PF00582">
    <property type="entry name" value="Usp"/>
    <property type="match status" value="1"/>
</dbReference>
<dbReference type="PANTHER" id="PTHR46268:SF6">
    <property type="entry name" value="UNIVERSAL STRESS PROTEIN UP12"/>
    <property type="match status" value="1"/>
</dbReference>
<evidence type="ECO:0000259" key="2">
    <source>
        <dbReference type="Pfam" id="PF00582"/>
    </source>
</evidence>
<evidence type="ECO:0000313" key="4">
    <source>
        <dbReference type="Proteomes" id="UP001138997"/>
    </source>
</evidence>
<name>A0A9X1NEG8_9ACTN</name>
<feature type="domain" description="UspA" evidence="2">
    <location>
        <begin position="20"/>
        <end position="156"/>
    </location>
</feature>
<comment type="caution">
    <text evidence="3">The sequence shown here is derived from an EMBL/GenBank/DDBJ whole genome shotgun (WGS) entry which is preliminary data.</text>
</comment>
<dbReference type="CDD" id="cd00293">
    <property type="entry name" value="USP-like"/>
    <property type="match status" value="1"/>
</dbReference>